<dbReference type="SUPFAM" id="SSF55718">
    <property type="entry name" value="SCP-like"/>
    <property type="match status" value="1"/>
</dbReference>
<feature type="domain" description="SCP2" evidence="1">
    <location>
        <begin position="92"/>
        <end position="195"/>
    </location>
</feature>
<protein>
    <submittedName>
        <fullName evidence="2">SCP-2 sterol transfer family protein</fullName>
    </submittedName>
</protein>
<accession>A0A1G6Q1E0</accession>
<dbReference type="EMBL" id="FMZZ01000005">
    <property type="protein sequence ID" value="SDC86173.1"/>
    <property type="molecule type" value="Genomic_DNA"/>
</dbReference>
<name>A0A1G6Q1E0_9PSEU</name>
<dbReference type="InterPro" id="IPR003033">
    <property type="entry name" value="SCP2_sterol-bd_dom"/>
</dbReference>
<dbReference type="Proteomes" id="UP000199501">
    <property type="component" value="Unassembled WGS sequence"/>
</dbReference>
<dbReference type="Pfam" id="PF02036">
    <property type="entry name" value="SCP2"/>
    <property type="match status" value="1"/>
</dbReference>
<evidence type="ECO:0000313" key="3">
    <source>
        <dbReference type="Proteomes" id="UP000199501"/>
    </source>
</evidence>
<dbReference type="OrthoDB" id="5243187at2"/>
<dbReference type="AlphaFoldDB" id="A0A1G6Q1E0"/>
<dbReference type="InterPro" id="IPR036527">
    <property type="entry name" value="SCP2_sterol-bd_dom_sf"/>
</dbReference>
<organism evidence="2 3">
    <name type="scientific">Actinokineospora iranica</name>
    <dbReference type="NCBI Taxonomy" id="1271860"/>
    <lineage>
        <taxon>Bacteria</taxon>
        <taxon>Bacillati</taxon>
        <taxon>Actinomycetota</taxon>
        <taxon>Actinomycetes</taxon>
        <taxon>Pseudonocardiales</taxon>
        <taxon>Pseudonocardiaceae</taxon>
        <taxon>Actinokineospora</taxon>
    </lineage>
</organism>
<evidence type="ECO:0000259" key="1">
    <source>
        <dbReference type="Pfam" id="PF02036"/>
    </source>
</evidence>
<evidence type="ECO:0000313" key="2">
    <source>
        <dbReference type="EMBL" id="SDC86173.1"/>
    </source>
</evidence>
<sequence>MRIARRRRKWHRLPPVAVVDLDGFAEAIDPAKLDPAQFVQLVETLDMLGDAGTGIDLAGMRTETFLRFLARATRAQLDALTTHPHLRHVVFTEVFRRMSDHLAPDRAAGLRAVLHWRFTGGAGEDGYDRFETVIANGRCTSGDEPTDDPRVTITIAPVDFLRAVIGAVSLPMLFLSSKVKVKGDIAFAATLIDYFDLPRP</sequence>
<dbReference type="STRING" id="1271860.SAMN05216174_10538"/>
<proteinExistence type="predicted"/>
<reference evidence="3" key="1">
    <citation type="submission" date="2016-10" db="EMBL/GenBank/DDBJ databases">
        <authorList>
            <person name="Varghese N."/>
            <person name="Submissions S."/>
        </authorList>
    </citation>
    <scope>NUCLEOTIDE SEQUENCE [LARGE SCALE GENOMIC DNA]</scope>
    <source>
        <strain evidence="3">IBRC-M 10403</strain>
    </source>
</reference>
<dbReference type="RefSeq" id="WP_091450111.1">
    <property type="nucleotide sequence ID" value="NZ_FMZZ01000005.1"/>
</dbReference>
<gene>
    <name evidence="2" type="ORF">SAMN05216174_10538</name>
</gene>
<dbReference type="Gene3D" id="3.30.1050.10">
    <property type="entry name" value="SCP2 sterol-binding domain"/>
    <property type="match status" value="1"/>
</dbReference>
<keyword evidence="3" id="KW-1185">Reference proteome</keyword>